<gene>
    <name evidence="2" type="ORF">PCOR1329_LOCUS36771</name>
</gene>
<name>A0ABN9T904_9DINO</name>
<protein>
    <submittedName>
        <fullName evidence="2">Uncharacterized protein</fullName>
    </submittedName>
</protein>
<evidence type="ECO:0000256" key="1">
    <source>
        <dbReference type="SAM" id="MobiDB-lite"/>
    </source>
</evidence>
<reference evidence="2" key="1">
    <citation type="submission" date="2023-10" db="EMBL/GenBank/DDBJ databases">
        <authorList>
            <person name="Chen Y."/>
            <person name="Shah S."/>
            <person name="Dougan E. K."/>
            <person name="Thang M."/>
            <person name="Chan C."/>
        </authorList>
    </citation>
    <scope>NUCLEOTIDE SEQUENCE [LARGE SCALE GENOMIC DNA]</scope>
</reference>
<dbReference type="Proteomes" id="UP001189429">
    <property type="component" value="Unassembled WGS sequence"/>
</dbReference>
<dbReference type="EMBL" id="CAUYUJ010014470">
    <property type="protein sequence ID" value="CAK0841608.1"/>
    <property type="molecule type" value="Genomic_DNA"/>
</dbReference>
<proteinExistence type="predicted"/>
<evidence type="ECO:0000313" key="3">
    <source>
        <dbReference type="Proteomes" id="UP001189429"/>
    </source>
</evidence>
<keyword evidence="3" id="KW-1185">Reference proteome</keyword>
<feature type="region of interest" description="Disordered" evidence="1">
    <location>
        <begin position="1762"/>
        <end position="1805"/>
    </location>
</feature>
<comment type="caution">
    <text evidence="2">The sequence shown here is derived from an EMBL/GenBank/DDBJ whole genome shotgun (WGS) entry which is preliminary data.</text>
</comment>
<sequence>MDLLQLGGVLRELSHLSLHLSSSLQSCPPCPSLVCPHVECGSLSCGSPGQAAVPCEARAPEPTAAGPGWPLLVVFAAGVAVGLAVSPRLRRAPGGAASAGSHFDGSADHPGADDWTVDGASDTFVKAWLQCHDAVWITLTPDLDLERINLDERRHRVLERGQVFPDAIAGDLYAFDPIGREAVAGHKRRARLQAAVLGGDEDEAMDAEEWVYADLEDPAFGTLVAADVLEGDEFVELGNRGLVRREGTARGVEKVGRARLGEWSEQRRVGAEDIRSLGVHTAADGTRHLGWTDAVGMLRESDMPEWKFEGPRVCKELAASIREGAGNPTSYHAEWIRLSGVNQNSAIAYEHKNAMEMLRVATSTDQVDISNLASFELLARRVVMLEMAVARDPRDPDFSGLGVIADGAVGTDGAARAPRFRTWVSDRQKERANILKQSRLYKEETRNERDRVGRAGLVPEGLAPSRALRELFKTKDLYGQEPRHLASYDPAKLRVAKGVVEPKDARALLPPHAAQRLRRYKTCIELSAEEIEAKFASEPSPKPYWDPVLRRNKRARHELFERLLSSGILVPRRRLKGRIGLFFVKKKEGAIRLIVDARYPNACHKPPPTTQLGTAQSFAELNLAEFTDVAAEMATHCVLPGAGGVPALDFHQSGADVRDGFYQFSIVEVADWFGIDESFSKGSFGITKVFDPELGVDVELATHESFYLCMGAMPMGWSWALYFCNEAVASRAAAVAADGWGGLLRERAPAPRLVPGRPVHAVYVDSHTGLGHSAMDAEQAHQDFRAQCAAFGLDLHDEVPCSPYLEALGLQFDGPGRRLRHRSARLWRFKLATAALLRRRVVAGWQLEIWLGHAVHMCGLCRPLLSILSQSYAYVAAHKERSGRLWRGVRRELWLMSNLVFTCEVELDAPFNSSVYLGDSSGYGYALMETKGTGDELLEDFKWRERWRFKAAPPLPPPPHPTLEALGAAFGVCFDGDEPEQLEAFGEPHVVGRTAWEPLGARTRLAKWAVEAARAAEVGADPKRCRRRRSARGAALREEVEVFEAIPVVGACWDNRRRWRTLVEGFWHWKQEHINVKEARVCLMGLRRSLRTRRGCHRRLLTLSDNLVSAVVFDRGRSSSWALNALCRRAAAYQVAGCVAWRVRHIRADRNHADEGSRRPRAPRVLVPTRLEGGAPAASLRRGGRRLGAPRHHGAPQAVQASLELFSGSGRLTASLRRLGLRVLPGAEIRRSARYDLSRRTTQRAVLRWIRSGKLWYVHLGTACSAWSVARSTPYNIERARRLEAVSVDMALFTAEVIKECDRCGVLWSLENPASSKLFRFEPLADLASLPDLRGGLKAGAYSPALCREWAAALCSAAPPQAFGDSEPLASEWDAELEALVPRTSSRATPSSSAARGVIKAALRPPLRQQGRAAVGEEKERLAVARRARVPPAARDDFLRLGTIRDSTKRLYSDALGRFKGWAKSRHYDLGSFSSTDSAMEQYFTDLYFEGSGPAEGRNVLYGYIHFETHLDRNKANLFPKASRALRGWTTRAPQRVRDPIPFGVVCLIGLYFLDKGLTAAAVCLALQFDCYLRPDEAVSLLLSSVLPPAPRAGRRYARAWALLLGEAEHAAPTKTGVVDGAVVIGELQRAWVAEAVGLWYRVGSAAPYMFDLTLSKYEEPQGAQSESPDAAELTLAVVFFEADNLHYSTKLPARTCDSRKEEKHLIIPLSIKASVPRDIDSYASALPRHQAGRAADVAARRIEAAFWSDGACEQWGLETGAPVRTAPDGAASEVSDGGGVADESAQCSDEERPPDGEESPVSALRRARLRAECARRRAALAAAEAAAPGAGRRLPAGKVPTFFSAAVVGLDGRGVEVGGLWDQMQVPDFCERVADAFQIPTFAVRLMVNGNILHMSQPGVSLSEAGVAEGAQLTLVKQWGWSKPDVRMLADLLRK</sequence>
<evidence type="ECO:0000313" key="2">
    <source>
        <dbReference type="EMBL" id="CAK0841608.1"/>
    </source>
</evidence>
<accession>A0ABN9T904</accession>
<organism evidence="2 3">
    <name type="scientific">Prorocentrum cordatum</name>
    <dbReference type="NCBI Taxonomy" id="2364126"/>
    <lineage>
        <taxon>Eukaryota</taxon>
        <taxon>Sar</taxon>
        <taxon>Alveolata</taxon>
        <taxon>Dinophyceae</taxon>
        <taxon>Prorocentrales</taxon>
        <taxon>Prorocentraceae</taxon>
        <taxon>Prorocentrum</taxon>
    </lineage>
</organism>